<evidence type="ECO:0000313" key="3">
    <source>
        <dbReference type="Proteomes" id="UP000244189"/>
    </source>
</evidence>
<dbReference type="Pfam" id="PF13181">
    <property type="entry name" value="TPR_8"/>
    <property type="match status" value="2"/>
</dbReference>
<dbReference type="GO" id="GO:0016740">
    <property type="term" value="F:transferase activity"/>
    <property type="evidence" value="ECO:0007669"/>
    <property type="project" value="UniProtKB-KW"/>
</dbReference>
<dbReference type="Pfam" id="PF13641">
    <property type="entry name" value="Glyco_tranf_2_3"/>
    <property type="match status" value="1"/>
</dbReference>
<dbReference type="PANTHER" id="PTHR43179:SF7">
    <property type="entry name" value="RHAMNOSYLTRANSFERASE WBBL"/>
    <property type="match status" value="1"/>
</dbReference>
<accession>A0A2T5GT92</accession>
<keyword evidence="1" id="KW-0802">TPR repeat</keyword>
<dbReference type="SUPFAM" id="SSF53448">
    <property type="entry name" value="Nucleotide-diphospho-sugar transferases"/>
    <property type="match status" value="1"/>
</dbReference>
<dbReference type="Gene3D" id="3.90.550.10">
    <property type="entry name" value="Spore Coat Polysaccharide Biosynthesis Protein SpsA, Chain A"/>
    <property type="match status" value="1"/>
</dbReference>
<reference evidence="2 3" key="1">
    <citation type="submission" date="2018-04" db="EMBL/GenBank/DDBJ databases">
        <title>Genomic Encyclopedia of Type Strains, Phase III (KMG-III): the genomes of soil and plant-associated and newly described type strains.</title>
        <authorList>
            <person name="Whitman W."/>
        </authorList>
    </citation>
    <scope>NUCLEOTIDE SEQUENCE [LARGE SCALE GENOMIC DNA]</scope>
    <source>
        <strain evidence="2 3">MA101b</strain>
    </source>
</reference>
<dbReference type="EMBL" id="QAOG01000001">
    <property type="protein sequence ID" value="PTQ62548.1"/>
    <property type="molecule type" value="Genomic_DNA"/>
</dbReference>
<dbReference type="PROSITE" id="PS50005">
    <property type="entry name" value="TPR"/>
    <property type="match status" value="2"/>
</dbReference>
<feature type="repeat" description="TPR" evidence="1">
    <location>
        <begin position="42"/>
        <end position="75"/>
    </location>
</feature>
<dbReference type="InterPro" id="IPR019734">
    <property type="entry name" value="TPR_rpt"/>
</dbReference>
<organism evidence="2 3">
    <name type="scientific">Sphingomonas aurantiaca</name>
    <dbReference type="NCBI Taxonomy" id="185949"/>
    <lineage>
        <taxon>Bacteria</taxon>
        <taxon>Pseudomonadati</taxon>
        <taxon>Pseudomonadota</taxon>
        <taxon>Alphaproteobacteria</taxon>
        <taxon>Sphingomonadales</taxon>
        <taxon>Sphingomonadaceae</taxon>
        <taxon>Sphingomonas</taxon>
    </lineage>
</organism>
<proteinExistence type="predicted"/>
<name>A0A2T5GT92_9SPHN</name>
<evidence type="ECO:0000313" key="2">
    <source>
        <dbReference type="EMBL" id="PTQ62548.1"/>
    </source>
</evidence>
<dbReference type="SMART" id="SM00028">
    <property type="entry name" value="TPR"/>
    <property type="match status" value="3"/>
</dbReference>
<comment type="caution">
    <text evidence="2">The sequence shown here is derived from an EMBL/GenBank/DDBJ whole genome shotgun (WGS) entry which is preliminary data.</text>
</comment>
<evidence type="ECO:0000256" key="1">
    <source>
        <dbReference type="PROSITE-ProRule" id="PRU00339"/>
    </source>
</evidence>
<dbReference type="Gene3D" id="1.25.40.10">
    <property type="entry name" value="Tetratricopeptide repeat domain"/>
    <property type="match status" value="2"/>
</dbReference>
<dbReference type="AlphaFoldDB" id="A0A2T5GT92"/>
<dbReference type="InterPro" id="IPR029044">
    <property type="entry name" value="Nucleotide-diphossugar_trans"/>
</dbReference>
<dbReference type="Proteomes" id="UP000244189">
    <property type="component" value="Unassembled WGS sequence"/>
</dbReference>
<feature type="repeat" description="TPR" evidence="1">
    <location>
        <begin position="76"/>
        <end position="109"/>
    </location>
</feature>
<protein>
    <submittedName>
        <fullName evidence="2">GT2 family glycosyltransferase</fullName>
    </submittedName>
</protein>
<dbReference type="SUPFAM" id="SSF48452">
    <property type="entry name" value="TPR-like"/>
    <property type="match status" value="1"/>
</dbReference>
<keyword evidence="2" id="KW-0808">Transferase</keyword>
<sequence length="706" mass="75243">MIAAEDGAAALAARADQARDRRDWLEAAEAYRGVLRVQPRNAGLWVQLGHALKESGGLQAAGDAYRRALSIDRFSADTHLQLGHLLKMQDDRAGAIAAYAQALRLDPQLESALGELVHLGARNRIPAAAIDREAMWRRLDAVAEALADANDALRAWIGTSAYPMAAYDRFRADVAIRPPPPVPGGDDPLPPITLAIDCGGATATAVRATLTGLLDQSDLSWAARLVDAAGIADHPVASMTLTDPRIGFDGPGDHPLSAGLTIAIDAGTILHPHALAWVRYVALRSGAGAVTCDHDHVRRHWARGQRHADPVLYGVDDPSLRAAVPPRLVAVRGDLAGMPSSGGTRSGADGRAAMLHAARAAQARVAHVPRILASMLDEGGERLAAPDAAVIASGTSDARRSRIAIIVPTRDHAAMLAEAIDSLIATAAIPDRILFVIVDNRSREAATQALLAARALRSDHAVVTMDEPFNWSRANMLGIADPRVADCDLLVFANNDVVMLTQGWDVELDRLLADPPCGIVGARLLYPDMTVQHAGIVLGTGEGLPLHAGRHAAFDDPGPGARYVTQHDAAAVTGAFLAMRREVLAEIGGFDCARLPIAYNDIDVCLRARAAGYRVRYCPQIELLHHESKTRGRTRTVDEAAWDDAELADIHATWGDALTIDPSINPQWALGGAAFDGLREPGMSEILAFIDRSAAPDPWRVTKLRP</sequence>
<gene>
    <name evidence="2" type="ORF">C8J26_0829</name>
</gene>
<dbReference type="PANTHER" id="PTHR43179">
    <property type="entry name" value="RHAMNOSYLTRANSFERASE WBBL"/>
    <property type="match status" value="1"/>
</dbReference>
<keyword evidence="3" id="KW-1185">Reference proteome</keyword>
<dbReference type="InterPro" id="IPR011990">
    <property type="entry name" value="TPR-like_helical_dom_sf"/>
</dbReference>
<dbReference type="RefSeq" id="WP_107956784.1">
    <property type="nucleotide sequence ID" value="NZ_QAOG01000001.1"/>
</dbReference>